<feature type="binding site" evidence="11">
    <location>
        <position position="43"/>
    </location>
    <ligand>
        <name>substrate</name>
    </ligand>
</feature>
<dbReference type="FunCoup" id="A0A165JCY3">
    <property type="interactions" value="1072"/>
</dbReference>
<evidence type="ECO:0000256" key="11">
    <source>
        <dbReference type="PIRSR" id="PIRSR614732-2"/>
    </source>
</evidence>
<evidence type="ECO:0000256" key="7">
    <source>
        <dbReference type="ARBA" id="ARBA00023239"/>
    </source>
</evidence>
<dbReference type="EC" id="4.1.1.23" evidence="3"/>
<feature type="active site" description="For OMPdecase activity" evidence="10">
    <location>
        <position position="98"/>
    </location>
</feature>
<feature type="binding site" evidence="11">
    <location>
        <position position="318"/>
    </location>
    <ligand>
        <name>substrate</name>
    </ligand>
</feature>
<dbReference type="UniPathway" id="UPA00070">
    <property type="reaction ID" value="UER00120"/>
</dbReference>
<dbReference type="GO" id="GO:0044205">
    <property type="term" value="P:'de novo' UMP biosynthetic process"/>
    <property type="evidence" value="ECO:0007669"/>
    <property type="project" value="UniProtKB-UniPathway"/>
</dbReference>
<dbReference type="EMBL" id="KV407454">
    <property type="protein sequence ID" value="KZF26069.1"/>
    <property type="molecule type" value="Genomic_DNA"/>
</dbReference>
<evidence type="ECO:0000256" key="9">
    <source>
        <dbReference type="ARBA" id="ARBA00033428"/>
    </source>
</evidence>
<evidence type="ECO:0000256" key="1">
    <source>
        <dbReference type="ARBA" id="ARBA00004861"/>
    </source>
</evidence>
<feature type="active site" description="For OMPdecase activity" evidence="10">
    <location>
        <position position="101"/>
    </location>
</feature>
<proteinExistence type="inferred from homology"/>
<feature type="binding site" evidence="11">
    <location>
        <position position="338"/>
    </location>
    <ligand>
        <name>substrate</name>
    </ligand>
</feature>
<dbReference type="AlphaFoldDB" id="A0A165JCY3"/>
<evidence type="ECO:0000313" key="15">
    <source>
        <dbReference type="Proteomes" id="UP000076632"/>
    </source>
</evidence>
<evidence type="ECO:0000256" key="5">
    <source>
        <dbReference type="ARBA" id="ARBA00022793"/>
    </source>
</evidence>
<dbReference type="RefSeq" id="XP_018191624.1">
    <property type="nucleotide sequence ID" value="XM_018333999.1"/>
</dbReference>
<dbReference type="InParanoid" id="A0A165JCY3"/>
<keyword evidence="7" id="KW-0456">Lyase</keyword>
<name>A0A165JCY3_XYLHT</name>
<sequence length="369" mass="39696">MSQPDTRAMSFSKRANLPNTHPLAAFLLHLIVIKRTNLCLSADVTTTSALLNIAEEVGDSICMLKTHVDIISDFGEKTVRGLRDIARRKRFLVFEDRKFGDIGSTVQKQYTAGPFSIVRWAAITNAHIFPGPAIVTALKAAAADAIAAFNRSVETEISVGTPRPSSDEDDGSFDGSSEGVSNDGDTTKLPLRKRSIVAATTIESSTESTTLERGALDEATAQAENDREKALEALGSPPLARGLLLLAEMSSEGNLLTGAYTQKCIDIARDHNDFVIGFIAQHDLNSKPGDNFITCTPGISLPPPGQEGQKVSGDGLGQQYNTPHKAIVQEGCDVVIVGRGILSAKDRAAEAERYRREAWKAYEERVGAN</sequence>
<dbReference type="Gene3D" id="3.20.20.70">
    <property type="entry name" value="Aldolase class I"/>
    <property type="match status" value="2"/>
</dbReference>
<evidence type="ECO:0000256" key="3">
    <source>
        <dbReference type="ARBA" id="ARBA00012321"/>
    </source>
</evidence>
<feature type="region of interest" description="Disordered" evidence="12">
    <location>
        <begin position="157"/>
        <end position="188"/>
    </location>
</feature>
<evidence type="ECO:0000256" key="6">
    <source>
        <dbReference type="ARBA" id="ARBA00022975"/>
    </source>
</evidence>
<feature type="domain" description="Orotidine 5'-phosphate decarboxylase" evidence="13">
    <location>
        <begin position="37"/>
        <end position="354"/>
    </location>
</feature>
<feature type="binding site" evidence="11">
    <location>
        <position position="339"/>
    </location>
    <ligand>
        <name>substrate</name>
    </ligand>
</feature>
<dbReference type="InterPro" id="IPR014732">
    <property type="entry name" value="OMPdecase"/>
</dbReference>
<evidence type="ECO:0000256" key="12">
    <source>
        <dbReference type="SAM" id="MobiDB-lite"/>
    </source>
</evidence>
<dbReference type="GO" id="GO:0005829">
    <property type="term" value="C:cytosol"/>
    <property type="evidence" value="ECO:0007669"/>
    <property type="project" value="EnsemblFungi"/>
</dbReference>
<reference evidence="14 15" key="1">
    <citation type="journal article" date="2016" name="Fungal Biol.">
        <title>The genome of Xylona heveae provides a window into fungal endophytism.</title>
        <authorList>
            <person name="Gazis R."/>
            <person name="Kuo A."/>
            <person name="Riley R."/>
            <person name="LaButti K."/>
            <person name="Lipzen A."/>
            <person name="Lin J."/>
            <person name="Amirebrahimi M."/>
            <person name="Hesse C.N."/>
            <person name="Spatafora J.W."/>
            <person name="Henrissat B."/>
            <person name="Hainaut M."/>
            <person name="Grigoriev I.V."/>
            <person name="Hibbett D.S."/>
        </authorList>
    </citation>
    <scope>NUCLEOTIDE SEQUENCE [LARGE SCALE GENOMIC DNA]</scope>
    <source>
        <strain evidence="14 15">TC161</strain>
    </source>
</reference>
<feature type="binding site" evidence="11">
    <location>
        <position position="250"/>
    </location>
    <ligand>
        <name>substrate</name>
    </ligand>
</feature>
<dbReference type="SUPFAM" id="SSF51366">
    <property type="entry name" value="Ribulose-phoshate binding barrel"/>
    <property type="match status" value="1"/>
</dbReference>
<dbReference type="Pfam" id="PF00215">
    <property type="entry name" value="OMPdecase"/>
    <property type="match status" value="1"/>
</dbReference>
<feature type="active site" description="For OMPdecase activity" evidence="10">
    <location>
        <position position="96"/>
    </location>
</feature>
<dbReference type="GO" id="GO:0006207">
    <property type="term" value="P:'de novo' pyrimidine nucleobase biosynthetic process"/>
    <property type="evidence" value="ECO:0007669"/>
    <property type="project" value="EnsemblFungi"/>
</dbReference>
<evidence type="ECO:0000256" key="4">
    <source>
        <dbReference type="ARBA" id="ARBA00021923"/>
    </source>
</evidence>
<protein>
    <recommendedName>
        <fullName evidence="4">Orotidine 5'-phosphate decarboxylase</fullName>
        <ecNumber evidence="3">4.1.1.23</ecNumber>
    </recommendedName>
    <alternativeName>
        <fullName evidence="9">OMP decarboxylase</fullName>
    </alternativeName>
    <alternativeName>
        <fullName evidence="8">Uridine 5'-monophosphate synthase</fullName>
    </alternativeName>
</protein>
<dbReference type="GeneID" id="28899136"/>
<dbReference type="InterPro" id="IPR011060">
    <property type="entry name" value="RibuloseP-bd_barrel"/>
</dbReference>
<dbReference type="CDD" id="cd04725">
    <property type="entry name" value="OMP_decarboxylase_like"/>
    <property type="match status" value="1"/>
</dbReference>
<comment type="pathway">
    <text evidence="1">Pyrimidine metabolism; UMP biosynthesis via de novo pathway; UMP from orotate: step 2/2.</text>
</comment>
<dbReference type="OMA" id="CLIKTHI"/>
<dbReference type="OrthoDB" id="10263753at2759"/>
<accession>A0A165JCY3</accession>
<organism evidence="14 15">
    <name type="scientific">Xylona heveae (strain CBS 132557 / TC161)</name>
    <dbReference type="NCBI Taxonomy" id="1328760"/>
    <lineage>
        <taxon>Eukaryota</taxon>
        <taxon>Fungi</taxon>
        <taxon>Dikarya</taxon>
        <taxon>Ascomycota</taxon>
        <taxon>Pezizomycotina</taxon>
        <taxon>Xylonomycetes</taxon>
        <taxon>Xylonales</taxon>
        <taxon>Xylonaceae</taxon>
        <taxon>Xylona</taxon>
    </lineage>
</organism>
<keyword evidence="15" id="KW-1185">Reference proteome</keyword>
<dbReference type="InterPro" id="IPR013785">
    <property type="entry name" value="Aldolase_TIM"/>
</dbReference>
<dbReference type="InterPro" id="IPR001754">
    <property type="entry name" value="OMPdeCOase_dom"/>
</dbReference>
<evidence type="ECO:0000256" key="8">
    <source>
        <dbReference type="ARBA" id="ARBA00031744"/>
    </source>
</evidence>
<comment type="similarity">
    <text evidence="2">Belongs to the OMP decarboxylase family.</text>
</comment>
<keyword evidence="6" id="KW-0665">Pyrimidine biosynthesis</keyword>
<evidence type="ECO:0000259" key="13">
    <source>
        <dbReference type="SMART" id="SM00934"/>
    </source>
</evidence>
<feature type="binding site" evidence="11">
    <location>
        <position position="65"/>
    </location>
    <ligand>
        <name>substrate</name>
    </ligand>
</feature>
<evidence type="ECO:0000313" key="14">
    <source>
        <dbReference type="EMBL" id="KZF26069.1"/>
    </source>
</evidence>
<dbReference type="InterPro" id="IPR018089">
    <property type="entry name" value="OMPdecase_AS"/>
</dbReference>
<gene>
    <name evidence="14" type="ORF">L228DRAFT_257565</name>
</gene>
<dbReference type="SMART" id="SM00934">
    <property type="entry name" value="OMPdecase"/>
    <property type="match status" value="1"/>
</dbReference>
<dbReference type="STRING" id="1328760.A0A165JCY3"/>
<evidence type="ECO:0000256" key="10">
    <source>
        <dbReference type="PIRSR" id="PIRSR614732-1"/>
    </source>
</evidence>
<dbReference type="PANTHER" id="PTHR32119:SF2">
    <property type="entry name" value="OROTIDINE 5'-PHOSPHATE DECARBOXYLASE"/>
    <property type="match status" value="1"/>
</dbReference>
<dbReference type="GO" id="GO:0004590">
    <property type="term" value="F:orotidine-5'-phosphate decarboxylase activity"/>
    <property type="evidence" value="ECO:0007669"/>
    <property type="project" value="UniProtKB-EC"/>
</dbReference>
<dbReference type="Proteomes" id="UP000076632">
    <property type="component" value="Unassembled WGS sequence"/>
</dbReference>
<dbReference type="PANTHER" id="PTHR32119">
    <property type="entry name" value="OROTIDINE 5'-PHOSPHATE DECARBOXYLASE"/>
    <property type="match status" value="1"/>
</dbReference>
<dbReference type="PROSITE" id="PS00156">
    <property type="entry name" value="OMPDECASE"/>
    <property type="match status" value="1"/>
</dbReference>
<evidence type="ECO:0000256" key="2">
    <source>
        <dbReference type="ARBA" id="ARBA00011018"/>
    </source>
</evidence>
<keyword evidence="5" id="KW-0210">Decarboxylase</keyword>